<dbReference type="AlphaFoldDB" id="A0AA97FFH7"/>
<dbReference type="Pfam" id="PF01934">
    <property type="entry name" value="HepT-like"/>
    <property type="match status" value="1"/>
</dbReference>
<dbReference type="RefSeq" id="WP_317136517.1">
    <property type="nucleotide sequence ID" value="NZ_CP043875.1"/>
</dbReference>
<dbReference type="InterPro" id="IPR051813">
    <property type="entry name" value="HepT_RNase_toxin"/>
</dbReference>
<dbReference type="EMBL" id="CP043875">
    <property type="protein sequence ID" value="WOF17063.1"/>
    <property type="molecule type" value="Genomic_DNA"/>
</dbReference>
<dbReference type="PANTHER" id="PTHR34139:SF1">
    <property type="entry name" value="RNASE MJ1380-RELATED"/>
    <property type="match status" value="1"/>
</dbReference>
<keyword evidence="4" id="KW-0547">Nucleotide-binding</keyword>
<dbReference type="GO" id="GO:0004540">
    <property type="term" value="F:RNA nuclease activity"/>
    <property type="evidence" value="ECO:0007669"/>
    <property type="project" value="InterPro"/>
</dbReference>
<name>A0AA97FFH7_9EURY</name>
<keyword evidence="5" id="KW-0378">Hydrolase</keyword>
<dbReference type="Proteomes" id="UP001301797">
    <property type="component" value="Chromosome"/>
</dbReference>
<dbReference type="GO" id="GO:0110001">
    <property type="term" value="C:toxin-antitoxin complex"/>
    <property type="evidence" value="ECO:0007669"/>
    <property type="project" value="InterPro"/>
</dbReference>
<evidence type="ECO:0000256" key="1">
    <source>
        <dbReference type="ARBA" id="ARBA00022553"/>
    </source>
</evidence>
<accession>A0AA97FFH7</accession>
<keyword evidence="2" id="KW-1277">Toxin-antitoxin system</keyword>
<evidence type="ECO:0000256" key="6">
    <source>
        <dbReference type="ARBA" id="ARBA00024207"/>
    </source>
</evidence>
<evidence type="ECO:0000256" key="5">
    <source>
        <dbReference type="ARBA" id="ARBA00022801"/>
    </source>
</evidence>
<dbReference type="Gene3D" id="1.20.120.580">
    <property type="entry name" value="bsu32300-like"/>
    <property type="match status" value="1"/>
</dbReference>
<dbReference type="InterPro" id="IPR037038">
    <property type="entry name" value="HepT-like_sf"/>
</dbReference>
<protein>
    <submittedName>
        <fullName evidence="7">DUF86 domain-containing protein</fullName>
    </submittedName>
</protein>
<dbReference type="GO" id="GO:0000166">
    <property type="term" value="F:nucleotide binding"/>
    <property type="evidence" value="ECO:0007669"/>
    <property type="project" value="UniProtKB-KW"/>
</dbReference>
<keyword evidence="1" id="KW-0597">Phosphoprotein</keyword>
<evidence type="ECO:0000256" key="2">
    <source>
        <dbReference type="ARBA" id="ARBA00022649"/>
    </source>
</evidence>
<dbReference type="PANTHER" id="PTHR34139">
    <property type="entry name" value="UPF0331 PROTEIN MJ0127"/>
    <property type="match status" value="1"/>
</dbReference>
<dbReference type="InterPro" id="IPR008201">
    <property type="entry name" value="HepT-like"/>
</dbReference>
<sequence>MPQHEPEKYLYDIEESAGNIQKFVSGKCFEDYESDIMLKSAVERQFEIIGEALKQLFERNPQYKAAITNPSRIISFRNRLIHGYASISDEVVWGVIEKDLPILKSEIKTLLERVK</sequence>
<evidence type="ECO:0000313" key="7">
    <source>
        <dbReference type="EMBL" id="WOF17063.1"/>
    </source>
</evidence>
<dbReference type="GeneID" id="85230589"/>
<organism evidence="7 8">
    <name type="scientific">Methanochimaera problematica</name>
    <dbReference type="NCBI Taxonomy" id="2609417"/>
    <lineage>
        <taxon>Archaea</taxon>
        <taxon>Methanobacteriati</taxon>
        <taxon>Methanobacteriota</taxon>
        <taxon>Stenosarchaea group</taxon>
        <taxon>Methanomicrobia</taxon>
        <taxon>Methanomicrobiales</taxon>
        <taxon>Methanomicrobiaceae</taxon>
        <taxon>Methanochimaera</taxon>
    </lineage>
</organism>
<dbReference type="KEGG" id="mefw:F1737_10430"/>
<evidence type="ECO:0000313" key="8">
    <source>
        <dbReference type="Proteomes" id="UP001301797"/>
    </source>
</evidence>
<evidence type="ECO:0000256" key="4">
    <source>
        <dbReference type="ARBA" id="ARBA00022741"/>
    </source>
</evidence>
<dbReference type="GO" id="GO:0016787">
    <property type="term" value="F:hydrolase activity"/>
    <property type="evidence" value="ECO:0007669"/>
    <property type="project" value="UniProtKB-KW"/>
</dbReference>
<keyword evidence="3" id="KW-0540">Nuclease</keyword>
<reference evidence="7 8" key="1">
    <citation type="submission" date="2019-09" db="EMBL/GenBank/DDBJ databases">
        <title>The complete genome of Methanoplanus sp. FWC-SCC4.</title>
        <authorList>
            <person name="Chen S.-C."/>
            <person name="Zhou Y.-Z."/>
            <person name="Lai M.-C."/>
        </authorList>
    </citation>
    <scope>NUCLEOTIDE SEQUENCE [LARGE SCALE GENOMIC DNA]</scope>
    <source>
        <strain evidence="7 8">FWC-SCC4</strain>
    </source>
</reference>
<evidence type="ECO:0000256" key="3">
    <source>
        <dbReference type="ARBA" id="ARBA00022722"/>
    </source>
</evidence>
<gene>
    <name evidence="7" type="ORF">F1737_10430</name>
</gene>
<comment type="similarity">
    <text evidence="6">Belongs to the HepT RNase toxin family.</text>
</comment>
<keyword evidence="8" id="KW-1185">Reference proteome</keyword>
<proteinExistence type="inferred from homology"/>